<dbReference type="HOGENOM" id="CLU_073940_0_1_1"/>
<reference evidence="1 2" key="1">
    <citation type="journal article" date="2007" name="Nature">
        <title>Evolution of genes and genomes on the Drosophila phylogeny.</title>
        <authorList>
            <consortium name="Drosophila 12 Genomes Consortium"/>
            <person name="Clark A.G."/>
            <person name="Eisen M.B."/>
            <person name="Smith D.R."/>
            <person name="Bergman C.M."/>
            <person name="Oliver B."/>
            <person name="Markow T.A."/>
            <person name="Kaufman T.C."/>
            <person name="Kellis M."/>
            <person name="Gelbart W."/>
            <person name="Iyer V.N."/>
            <person name="Pollard D.A."/>
            <person name="Sackton T.B."/>
            <person name="Larracuente A.M."/>
            <person name="Singh N.D."/>
            <person name="Abad J.P."/>
            <person name="Abt D.N."/>
            <person name="Adryan B."/>
            <person name="Aguade M."/>
            <person name="Akashi H."/>
            <person name="Anderson W.W."/>
            <person name="Aquadro C.F."/>
            <person name="Ardell D.H."/>
            <person name="Arguello R."/>
            <person name="Artieri C.G."/>
            <person name="Barbash D.A."/>
            <person name="Barker D."/>
            <person name="Barsanti P."/>
            <person name="Batterham P."/>
            <person name="Batzoglou S."/>
            <person name="Begun D."/>
            <person name="Bhutkar A."/>
            <person name="Blanco E."/>
            <person name="Bosak S.A."/>
            <person name="Bradley R.K."/>
            <person name="Brand A.D."/>
            <person name="Brent M.R."/>
            <person name="Brooks A.N."/>
            <person name="Brown R.H."/>
            <person name="Butlin R.K."/>
            <person name="Caggese C."/>
            <person name="Calvi B.R."/>
            <person name="Bernardo de Carvalho A."/>
            <person name="Caspi A."/>
            <person name="Castrezana S."/>
            <person name="Celniker S.E."/>
            <person name="Chang J.L."/>
            <person name="Chapple C."/>
            <person name="Chatterji S."/>
            <person name="Chinwalla A."/>
            <person name="Civetta A."/>
            <person name="Clifton S.W."/>
            <person name="Comeron J.M."/>
            <person name="Costello J.C."/>
            <person name="Coyne J.A."/>
            <person name="Daub J."/>
            <person name="David R.G."/>
            <person name="Delcher A.L."/>
            <person name="Delehaunty K."/>
            <person name="Do C.B."/>
            <person name="Ebling H."/>
            <person name="Edwards K."/>
            <person name="Eickbush T."/>
            <person name="Evans J.D."/>
            <person name="Filipski A."/>
            <person name="Findeiss S."/>
            <person name="Freyhult E."/>
            <person name="Fulton L."/>
            <person name="Fulton R."/>
            <person name="Garcia A.C."/>
            <person name="Gardiner A."/>
            <person name="Garfield D.A."/>
            <person name="Garvin B.E."/>
            <person name="Gibson G."/>
            <person name="Gilbert D."/>
            <person name="Gnerre S."/>
            <person name="Godfrey J."/>
            <person name="Good R."/>
            <person name="Gotea V."/>
            <person name="Gravely B."/>
            <person name="Greenberg A.J."/>
            <person name="Griffiths-Jones S."/>
            <person name="Gross S."/>
            <person name="Guigo R."/>
            <person name="Gustafson E.A."/>
            <person name="Haerty W."/>
            <person name="Hahn M.W."/>
            <person name="Halligan D.L."/>
            <person name="Halpern A.L."/>
            <person name="Halter G.M."/>
            <person name="Han M.V."/>
            <person name="Heger A."/>
            <person name="Hillier L."/>
            <person name="Hinrichs A.S."/>
            <person name="Holmes I."/>
            <person name="Hoskins R.A."/>
            <person name="Hubisz M.J."/>
            <person name="Hultmark D."/>
            <person name="Huntley M.A."/>
            <person name="Jaffe D.B."/>
            <person name="Jagadeeshan S."/>
            <person name="Jeck W.R."/>
            <person name="Johnson J."/>
            <person name="Jones C.D."/>
            <person name="Jordan W.C."/>
            <person name="Karpen G.H."/>
            <person name="Kataoka E."/>
            <person name="Keightley P.D."/>
            <person name="Kheradpour P."/>
            <person name="Kirkness E.F."/>
            <person name="Koerich L.B."/>
            <person name="Kristiansen K."/>
            <person name="Kudrna D."/>
            <person name="Kulathinal R.J."/>
            <person name="Kumar S."/>
            <person name="Kwok R."/>
            <person name="Lander E."/>
            <person name="Langley C.H."/>
            <person name="Lapoint R."/>
            <person name="Lazzaro B.P."/>
            <person name="Lee S.J."/>
            <person name="Levesque L."/>
            <person name="Li R."/>
            <person name="Lin C.F."/>
            <person name="Lin M.F."/>
            <person name="Lindblad-Toh K."/>
            <person name="Llopart A."/>
            <person name="Long M."/>
            <person name="Low L."/>
            <person name="Lozovsky E."/>
            <person name="Lu J."/>
            <person name="Luo M."/>
            <person name="Machado C.A."/>
            <person name="Makalowski W."/>
            <person name="Marzo M."/>
            <person name="Matsuda M."/>
            <person name="Matzkin L."/>
            <person name="McAllister B."/>
            <person name="McBride C.S."/>
            <person name="McKernan B."/>
            <person name="McKernan K."/>
            <person name="Mendez-Lago M."/>
            <person name="Minx P."/>
            <person name="Mollenhauer M.U."/>
            <person name="Montooth K."/>
            <person name="Mount S.M."/>
            <person name="Mu X."/>
            <person name="Myers E."/>
            <person name="Negre B."/>
            <person name="Newfeld S."/>
            <person name="Nielsen R."/>
            <person name="Noor M.A."/>
            <person name="O'Grady P."/>
            <person name="Pachter L."/>
            <person name="Papaceit M."/>
            <person name="Parisi M.J."/>
            <person name="Parisi M."/>
            <person name="Parts L."/>
            <person name="Pedersen J.S."/>
            <person name="Pesole G."/>
            <person name="Phillippy A.M."/>
            <person name="Ponting C.P."/>
            <person name="Pop M."/>
            <person name="Porcelli D."/>
            <person name="Powell J.R."/>
            <person name="Prohaska S."/>
            <person name="Pruitt K."/>
            <person name="Puig M."/>
            <person name="Quesneville H."/>
            <person name="Ram K.R."/>
            <person name="Rand D."/>
            <person name="Rasmussen M.D."/>
            <person name="Reed L.K."/>
            <person name="Reenan R."/>
            <person name="Reily A."/>
            <person name="Remington K.A."/>
            <person name="Rieger T.T."/>
            <person name="Ritchie M.G."/>
            <person name="Robin C."/>
            <person name="Rogers Y.H."/>
            <person name="Rohde C."/>
            <person name="Rozas J."/>
            <person name="Rubenfield M.J."/>
            <person name="Ruiz A."/>
            <person name="Russo S."/>
            <person name="Salzberg S.L."/>
            <person name="Sanchez-Gracia A."/>
            <person name="Saranga D.J."/>
            <person name="Sato H."/>
            <person name="Schaeffer S.W."/>
            <person name="Schatz M.C."/>
            <person name="Schlenke T."/>
            <person name="Schwartz R."/>
            <person name="Segarra C."/>
            <person name="Singh R.S."/>
            <person name="Sirot L."/>
            <person name="Sirota M."/>
            <person name="Sisneros N.B."/>
            <person name="Smith C.D."/>
            <person name="Smith T.F."/>
            <person name="Spieth J."/>
            <person name="Stage D.E."/>
            <person name="Stark A."/>
            <person name="Stephan W."/>
            <person name="Strausberg R.L."/>
            <person name="Strempel S."/>
            <person name="Sturgill D."/>
            <person name="Sutton G."/>
            <person name="Sutton G.G."/>
            <person name="Tao W."/>
            <person name="Teichmann S."/>
            <person name="Tobari Y.N."/>
            <person name="Tomimura Y."/>
            <person name="Tsolas J.M."/>
            <person name="Valente V.L."/>
            <person name="Venter E."/>
            <person name="Venter J.C."/>
            <person name="Vicario S."/>
            <person name="Vieira F.G."/>
            <person name="Vilella A.J."/>
            <person name="Villasante A."/>
            <person name="Walenz B."/>
            <person name="Wang J."/>
            <person name="Wasserman M."/>
            <person name="Watts T."/>
            <person name="Wilson D."/>
            <person name="Wilson R.K."/>
            <person name="Wing R.A."/>
            <person name="Wolfner M.F."/>
            <person name="Wong A."/>
            <person name="Wong G.K."/>
            <person name="Wu C.I."/>
            <person name="Wu G."/>
            <person name="Yamamoto D."/>
            <person name="Yang H.P."/>
            <person name="Yang S.P."/>
            <person name="Yorke J.A."/>
            <person name="Yoshida K."/>
            <person name="Zdobnov E."/>
            <person name="Zhang P."/>
            <person name="Zhang Y."/>
            <person name="Zimin A.V."/>
            <person name="Baldwin J."/>
            <person name="Abdouelleil A."/>
            <person name="Abdulkadir J."/>
            <person name="Abebe A."/>
            <person name="Abera B."/>
            <person name="Abreu J."/>
            <person name="Acer S.C."/>
            <person name="Aftuck L."/>
            <person name="Alexander A."/>
            <person name="An P."/>
            <person name="Anderson E."/>
            <person name="Anderson S."/>
            <person name="Arachi H."/>
            <person name="Azer M."/>
            <person name="Bachantsang P."/>
            <person name="Barry A."/>
            <person name="Bayul T."/>
            <person name="Berlin A."/>
            <person name="Bessette D."/>
            <person name="Bloom T."/>
            <person name="Blye J."/>
            <person name="Boguslavskiy L."/>
            <person name="Bonnet C."/>
            <person name="Boukhgalter B."/>
            <person name="Bourzgui I."/>
            <person name="Brown A."/>
            <person name="Cahill P."/>
            <person name="Channer S."/>
            <person name="Cheshatsang Y."/>
            <person name="Chuda L."/>
            <person name="Citroen M."/>
            <person name="Collymore A."/>
            <person name="Cooke P."/>
            <person name="Costello M."/>
            <person name="D'Aco K."/>
            <person name="Daza R."/>
            <person name="De Haan G."/>
            <person name="DeGray S."/>
            <person name="DeMaso C."/>
            <person name="Dhargay N."/>
            <person name="Dooley K."/>
            <person name="Dooley E."/>
            <person name="Doricent M."/>
            <person name="Dorje P."/>
            <person name="Dorjee K."/>
            <person name="Dupes A."/>
            <person name="Elong R."/>
            <person name="Falk J."/>
            <person name="Farina A."/>
            <person name="Faro S."/>
            <person name="Ferguson D."/>
            <person name="Fisher S."/>
            <person name="Foley C.D."/>
            <person name="Franke A."/>
            <person name="Friedrich D."/>
            <person name="Gadbois L."/>
            <person name="Gearin G."/>
            <person name="Gearin C.R."/>
            <person name="Giannoukos G."/>
            <person name="Goode T."/>
            <person name="Graham J."/>
            <person name="Grandbois E."/>
            <person name="Grewal S."/>
            <person name="Gyaltsen K."/>
            <person name="Hafez N."/>
            <person name="Hagos B."/>
            <person name="Hall J."/>
            <person name="Henson C."/>
            <person name="Hollinger A."/>
            <person name="Honan T."/>
            <person name="Huard M.D."/>
            <person name="Hughes L."/>
            <person name="Hurhula B."/>
            <person name="Husby M.E."/>
            <person name="Kamat A."/>
            <person name="Kanga B."/>
            <person name="Kashin S."/>
            <person name="Khazanovich D."/>
            <person name="Kisner P."/>
            <person name="Lance K."/>
            <person name="Lara M."/>
            <person name="Lee W."/>
            <person name="Lennon N."/>
            <person name="Letendre F."/>
            <person name="LeVine R."/>
            <person name="Lipovsky A."/>
            <person name="Liu X."/>
            <person name="Liu J."/>
            <person name="Liu S."/>
            <person name="Lokyitsang T."/>
            <person name="Lokyitsang Y."/>
            <person name="Lubonja R."/>
            <person name="Lui A."/>
            <person name="MacDonald P."/>
            <person name="Magnisalis V."/>
            <person name="Maru K."/>
            <person name="Matthews C."/>
            <person name="McCusker W."/>
            <person name="McDonough S."/>
            <person name="Mehta T."/>
            <person name="Meldrim J."/>
            <person name="Meneus L."/>
            <person name="Mihai O."/>
            <person name="Mihalev A."/>
            <person name="Mihova T."/>
            <person name="Mittelman R."/>
            <person name="Mlenga V."/>
            <person name="Montmayeur A."/>
            <person name="Mulrain L."/>
            <person name="Navidi A."/>
            <person name="Naylor J."/>
            <person name="Negash T."/>
            <person name="Nguyen T."/>
            <person name="Nguyen N."/>
            <person name="Nicol R."/>
            <person name="Norbu C."/>
            <person name="Norbu N."/>
            <person name="Novod N."/>
            <person name="O'Neill B."/>
            <person name="Osman S."/>
            <person name="Markiewicz E."/>
            <person name="Oyono O.L."/>
            <person name="Patti C."/>
            <person name="Phunkhang P."/>
            <person name="Pierre F."/>
            <person name="Priest M."/>
            <person name="Raghuraman S."/>
            <person name="Rege F."/>
            <person name="Reyes R."/>
            <person name="Rise C."/>
            <person name="Rogov P."/>
            <person name="Ross K."/>
            <person name="Ryan E."/>
            <person name="Settipalli S."/>
            <person name="Shea T."/>
            <person name="Sherpa N."/>
            <person name="Shi L."/>
            <person name="Shih D."/>
            <person name="Sparrow T."/>
            <person name="Spaulding J."/>
            <person name="Stalker J."/>
            <person name="Stange-Thomann N."/>
            <person name="Stavropoulos S."/>
            <person name="Stone C."/>
            <person name="Strader C."/>
            <person name="Tesfaye S."/>
            <person name="Thomson T."/>
            <person name="Thoulutsang Y."/>
            <person name="Thoulutsang D."/>
            <person name="Topham K."/>
            <person name="Topping I."/>
            <person name="Tsamla T."/>
            <person name="Vassiliev H."/>
            <person name="Vo A."/>
            <person name="Wangchuk T."/>
            <person name="Wangdi T."/>
            <person name="Weiand M."/>
            <person name="Wilkinson J."/>
            <person name="Wilson A."/>
            <person name="Yadav S."/>
            <person name="Young G."/>
            <person name="Yu Q."/>
            <person name="Zembek L."/>
            <person name="Zhong D."/>
            <person name="Zimmer A."/>
            <person name="Zwirko Z."/>
            <person name="Jaffe D.B."/>
            <person name="Alvarez P."/>
            <person name="Brockman W."/>
            <person name="Butler J."/>
            <person name="Chin C."/>
            <person name="Gnerre S."/>
            <person name="Grabherr M."/>
            <person name="Kleber M."/>
            <person name="Mauceli E."/>
            <person name="MacCallum I."/>
        </authorList>
    </citation>
    <scope>NUCLEOTIDE SEQUENCE [LARGE SCALE GENOMIC DNA]</scope>
    <source>
        <strain evidence="2">MSH-3 / Tucson 14011-0111.49</strain>
    </source>
</reference>
<protein>
    <submittedName>
        <fullName evidence="1">GL14514</fullName>
    </submittedName>
</protein>
<proteinExistence type="predicted"/>
<dbReference type="InterPro" id="IPR011042">
    <property type="entry name" value="6-blade_b-propeller_TolB-like"/>
</dbReference>
<evidence type="ECO:0000313" key="1">
    <source>
        <dbReference type="EMBL" id="EDW34801.1"/>
    </source>
</evidence>
<evidence type="ECO:0000313" key="2">
    <source>
        <dbReference type="Proteomes" id="UP000008744"/>
    </source>
</evidence>
<keyword evidence="2" id="KW-1185">Reference proteome</keyword>
<dbReference type="SUPFAM" id="SSF101898">
    <property type="entry name" value="NHL repeat"/>
    <property type="match status" value="1"/>
</dbReference>
<dbReference type="eggNOG" id="KOG2177">
    <property type="taxonomic scope" value="Eukaryota"/>
</dbReference>
<name>B4IRB1_DROPE</name>
<dbReference type="Proteomes" id="UP000008744">
    <property type="component" value="Unassembled WGS sequence"/>
</dbReference>
<sequence length="148" mass="16653">MGALKFQFGDAGQRNGQLFYPRKVAVFQHNGNFVVCSVFVREPSDIAIRDNVFYLCDMKAHGVTVFKDSGEFLYRIGNERVSCYPTDIDISSAWDLLIGDTHGYRFHVTCYGSDGVFKSVFEFPQLNVSRCCGLKITSERLCGHSGQE</sequence>
<dbReference type="PhylomeDB" id="B4IRB1"/>
<gene>
    <name evidence="1" type="primary">Dper\GL14514</name>
    <name evidence="1" type="ORF">Dper_GL14514</name>
</gene>
<dbReference type="EMBL" id="CH692218">
    <property type="protein sequence ID" value="EDW34801.1"/>
    <property type="molecule type" value="Genomic_DNA"/>
</dbReference>
<dbReference type="AlphaFoldDB" id="B4IRB1"/>
<organism evidence="2">
    <name type="scientific">Drosophila persimilis</name>
    <name type="common">Fruit fly</name>
    <dbReference type="NCBI Taxonomy" id="7234"/>
    <lineage>
        <taxon>Eukaryota</taxon>
        <taxon>Metazoa</taxon>
        <taxon>Ecdysozoa</taxon>
        <taxon>Arthropoda</taxon>
        <taxon>Hexapoda</taxon>
        <taxon>Insecta</taxon>
        <taxon>Pterygota</taxon>
        <taxon>Neoptera</taxon>
        <taxon>Endopterygota</taxon>
        <taxon>Diptera</taxon>
        <taxon>Brachycera</taxon>
        <taxon>Muscomorpha</taxon>
        <taxon>Ephydroidea</taxon>
        <taxon>Drosophilidae</taxon>
        <taxon>Drosophila</taxon>
        <taxon>Sophophora</taxon>
    </lineage>
</organism>
<accession>B4IRB1</accession>
<dbReference type="Gene3D" id="2.120.10.30">
    <property type="entry name" value="TolB, C-terminal domain"/>
    <property type="match status" value="2"/>
</dbReference>